<gene>
    <name evidence="2" type="ORF">YALI1_C21722g</name>
</gene>
<proteinExistence type="predicted"/>
<dbReference type="EMBL" id="CP017555">
    <property type="protein sequence ID" value="AOW02920.1"/>
    <property type="molecule type" value="Genomic_DNA"/>
</dbReference>
<dbReference type="Gene3D" id="1.20.5.370">
    <property type="match status" value="1"/>
</dbReference>
<organism evidence="2 3">
    <name type="scientific">Yarrowia lipolytica</name>
    <name type="common">Candida lipolytica</name>
    <dbReference type="NCBI Taxonomy" id="4952"/>
    <lineage>
        <taxon>Eukaryota</taxon>
        <taxon>Fungi</taxon>
        <taxon>Dikarya</taxon>
        <taxon>Ascomycota</taxon>
        <taxon>Saccharomycotina</taxon>
        <taxon>Dipodascomycetes</taxon>
        <taxon>Dipodascales</taxon>
        <taxon>Dipodascales incertae sedis</taxon>
        <taxon>Yarrowia</taxon>
    </lineage>
</organism>
<sequence>MVYAAHSPTTVYRIVFRVVIYNTSTILGLHLIITVHGMFTFTIPSESISYGYAVFQSKGDLTQLNIEVTGSEGEHVFSVRINKGLLKQHKYRRNKESDEDWEKVVRWVFTGEAGEGFEAESVITQCSYDSMDKSLSVSIRRRKSDGIVARLGDIELKETSTGDPDLMTWVRSIDESRTNVQKTLRETRIQTNMYKGRCVELEKQLQSLIAEKRRYEKELVNKFSALLNTKKRKMRQFEGEFSDGFGDYVKKEEFVIPELAEKVEHLPPFKPNSPAMMVKEEETISEGLLNPDPKEPIELDSDATVESD</sequence>
<accession>A0A1D8NBD3</accession>
<name>A0A1D8NBD3_YARLL</name>
<evidence type="ECO:0000313" key="3">
    <source>
        <dbReference type="Proteomes" id="UP000182444"/>
    </source>
</evidence>
<dbReference type="VEuPathDB" id="FungiDB:YALI1_C21722g"/>
<dbReference type="PANTHER" id="PTHR42067">
    <property type="entry name" value="YALI0C15378P"/>
    <property type="match status" value="1"/>
</dbReference>
<feature type="compositionally biased region" description="Acidic residues" evidence="1">
    <location>
        <begin position="298"/>
        <end position="308"/>
    </location>
</feature>
<protein>
    <submittedName>
        <fullName evidence="2">Uncharacterized protein</fullName>
    </submittedName>
</protein>
<dbReference type="Proteomes" id="UP000182444">
    <property type="component" value="Chromosome 1C"/>
</dbReference>
<dbReference type="PANTHER" id="PTHR42067:SF1">
    <property type="entry name" value="MITOTIC APPARATUS PROTEIN P62"/>
    <property type="match status" value="1"/>
</dbReference>
<evidence type="ECO:0000313" key="2">
    <source>
        <dbReference type="EMBL" id="AOW02920.1"/>
    </source>
</evidence>
<dbReference type="GeneID" id="2909405"/>
<dbReference type="VEuPathDB" id="FungiDB:YALI0_C15378g"/>
<dbReference type="KEGG" id="yli:2909405"/>
<dbReference type="RefSeq" id="XP_501866.3">
    <property type="nucleotide sequence ID" value="XM_501866.3"/>
</dbReference>
<dbReference type="AlphaFoldDB" id="A0A1D8NBD3"/>
<reference evidence="2 3" key="1">
    <citation type="journal article" date="2016" name="PLoS ONE">
        <title>Sequence Assembly of Yarrowia lipolytica Strain W29/CLIB89 Shows Transposable Element Diversity.</title>
        <authorList>
            <person name="Magnan C."/>
            <person name="Yu J."/>
            <person name="Chang I."/>
            <person name="Jahn E."/>
            <person name="Kanomata Y."/>
            <person name="Wu J."/>
            <person name="Zeller M."/>
            <person name="Oakes M."/>
            <person name="Baldi P."/>
            <person name="Sandmeyer S."/>
        </authorList>
    </citation>
    <scope>NUCLEOTIDE SEQUENCE [LARGE SCALE GENOMIC DNA]</scope>
    <source>
        <strain evidence="3">CLIB89(W29)</strain>
    </source>
</reference>
<feature type="region of interest" description="Disordered" evidence="1">
    <location>
        <begin position="285"/>
        <end position="308"/>
    </location>
</feature>
<evidence type="ECO:0000256" key="1">
    <source>
        <dbReference type="SAM" id="MobiDB-lite"/>
    </source>
</evidence>
<dbReference type="InterPro" id="IPR014751">
    <property type="entry name" value="XRCC4-like_C"/>
</dbReference>
<dbReference type="SUPFAM" id="SSF58022">
    <property type="entry name" value="XRCC4, C-terminal oligomerization domain"/>
    <property type="match status" value="1"/>
</dbReference>